<dbReference type="InterPro" id="IPR020103">
    <property type="entry name" value="PsdUridine_synth_cat_dom_sf"/>
</dbReference>
<gene>
    <name evidence="6" type="ORF">HJC23_003996</name>
</gene>
<evidence type="ECO:0000256" key="2">
    <source>
        <dbReference type="ARBA" id="ARBA00022694"/>
    </source>
</evidence>
<comment type="catalytic activity">
    <reaction evidence="4">
        <text>uridine(38/39/40) in tRNA = pseudouridine(38/39/40) in tRNA</text>
        <dbReference type="Rhea" id="RHEA:22376"/>
        <dbReference type="Rhea" id="RHEA-COMP:10085"/>
        <dbReference type="Rhea" id="RHEA-COMP:10087"/>
        <dbReference type="ChEBI" id="CHEBI:65314"/>
        <dbReference type="ChEBI" id="CHEBI:65315"/>
        <dbReference type="EC" id="5.4.99.12"/>
    </reaction>
</comment>
<comment type="caution">
    <text evidence="6">The sequence shown here is derived from an EMBL/GenBank/DDBJ whole genome shotgun (WGS) entry which is preliminary data.</text>
</comment>
<comment type="similarity">
    <text evidence="1 4">Belongs to the tRNA pseudouridine synthase TruA family.</text>
</comment>
<dbReference type="SUPFAM" id="SSF55120">
    <property type="entry name" value="Pseudouridine synthase"/>
    <property type="match status" value="1"/>
</dbReference>
<dbReference type="Pfam" id="PF01416">
    <property type="entry name" value="PseudoU_synth_1"/>
    <property type="match status" value="1"/>
</dbReference>
<dbReference type="Gene3D" id="3.30.70.660">
    <property type="entry name" value="Pseudouridine synthase I, catalytic domain, C-terminal subdomain"/>
    <property type="match status" value="1"/>
</dbReference>
<keyword evidence="2 4" id="KW-0819">tRNA processing</keyword>
<name>A0ABD3QVA4_9STRA</name>
<dbReference type="Proteomes" id="UP001516023">
    <property type="component" value="Unassembled WGS sequence"/>
</dbReference>
<protein>
    <recommendedName>
        <fullName evidence="4">tRNA pseudouridine synthase</fullName>
        <ecNumber evidence="4">5.4.99.12</ecNumber>
    </recommendedName>
</protein>
<dbReference type="Gene3D" id="3.30.70.580">
    <property type="entry name" value="Pseudouridine synthase I, catalytic domain, N-terminal subdomain"/>
    <property type="match status" value="1"/>
</dbReference>
<dbReference type="InterPro" id="IPR020095">
    <property type="entry name" value="PsdUridine_synth_TruA_C"/>
</dbReference>
<dbReference type="AlphaFoldDB" id="A0ABD3QVA4"/>
<organism evidence="6 7">
    <name type="scientific">Cyclotella cryptica</name>
    <dbReference type="NCBI Taxonomy" id="29204"/>
    <lineage>
        <taxon>Eukaryota</taxon>
        <taxon>Sar</taxon>
        <taxon>Stramenopiles</taxon>
        <taxon>Ochrophyta</taxon>
        <taxon>Bacillariophyta</taxon>
        <taxon>Coscinodiscophyceae</taxon>
        <taxon>Thalassiosirophycidae</taxon>
        <taxon>Stephanodiscales</taxon>
        <taxon>Stephanodiscaceae</taxon>
        <taxon>Cyclotella</taxon>
    </lineage>
</organism>
<reference evidence="6 7" key="1">
    <citation type="journal article" date="2020" name="G3 (Bethesda)">
        <title>Improved Reference Genome for Cyclotella cryptica CCMP332, a Model for Cell Wall Morphogenesis, Salinity Adaptation, and Lipid Production in Diatoms (Bacillariophyta).</title>
        <authorList>
            <person name="Roberts W.R."/>
            <person name="Downey K.M."/>
            <person name="Ruck E.C."/>
            <person name="Traller J.C."/>
            <person name="Alverson A.J."/>
        </authorList>
    </citation>
    <scope>NUCLEOTIDE SEQUENCE [LARGE SCALE GENOMIC DNA]</scope>
    <source>
        <strain evidence="6 7">CCMP332</strain>
    </source>
</reference>
<accession>A0ABD3QVA4</accession>
<dbReference type="GO" id="GO:0008033">
    <property type="term" value="P:tRNA processing"/>
    <property type="evidence" value="ECO:0007669"/>
    <property type="project" value="UniProtKB-KW"/>
</dbReference>
<keyword evidence="3 4" id="KW-0413">Isomerase</keyword>
<dbReference type="EMBL" id="JABMIG020000011">
    <property type="protein sequence ID" value="KAL3803834.1"/>
    <property type="molecule type" value="Genomic_DNA"/>
</dbReference>
<evidence type="ECO:0000313" key="7">
    <source>
        <dbReference type="Proteomes" id="UP001516023"/>
    </source>
</evidence>
<evidence type="ECO:0000256" key="1">
    <source>
        <dbReference type="ARBA" id="ARBA00009375"/>
    </source>
</evidence>
<proteinExistence type="inferred from homology"/>
<dbReference type="GO" id="GO:0160147">
    <property type="term" value="F:tRNA pseudouridine(38-40) synthase activity"/>
    <property type="evidence" value="ECO:0007669"/>
    <property type="project" value="UniProtKB-EC"/>
</dbReference>
<dbReference type="InterPro" id="IPR020097">
    <property type="entry name" value="PsdUridine_synth_TruA_a/b_dom"/>
</dbReference>
<dbReference type="HAMAP" id="MF_00171">
    <property type="entry name" value="TruA"/>
    <property type="match status" value="1"/>
</dbReference>
<keyword evidence="7" id="KW-1185">Reference proteome</keyword>
<evidence type="ECO:0000259" key="5">
    <source>
        <dbReference type="Pfam" id="PF01416"/>
    </source>
</evidence>
<dbReference type="InterPro" id="IPR001406">
    <property type="entry name" value="PsdUridine_synth_TruA"/>
</dbReference>
<dbReference type="PANTHER" id="PTHR11142:SF0">
    <property type="entry name" value="TRNA PSEUDOURIDINE SYNTHASE-LIKE 1"/>
    <property type="match status" value="1"/>
</dbReference>
<feature type="domain" description="Pseudouridine synthase I TruA alpha/beta" evidence="5">
    <location>
        <begin position="297"/>
        <end position="436"/>
    </location>
</feature>
<evidence type="ECO:0000256" key="4">
    <source>
        <dbReference type="RuleBase" id="RU003792"/>
    </source>
</evidence>
<sequence length="442" mass="50288">MLSRNWRRYAFAVQYHGGSSLGFTYQGPKGENCIVYQPGSDNTVIQADLRGFESVEGRIRRALNRLVGSDNYKNIQVSSRTDRGVHAWRNTFQVDIRSRRLRCPSEAAIIPEKSDRNLTSKQWNPRNLVHGLNFYLARLPSFLLEDEPYAETRNDVSRLSTSENQRFGQTFDYNSNIRILSAGFAPNIRVPNRSYDPNLPEDAENNPKDLEWDVRFTATKRTYAYQILHSFDPVGDGDNDCQHLYSTASYHFYPFLHDKVWRIHEKRSKRHHAKYSSNLNPTTTSSLDIEAMNRAGKYLIGTHDFTSFRGKGCQRASPVVTIDDLWCAAENYRGDLGGGILNAVSKKLTFCTNQNEDVSPHLDTMLRIPDALQLITIVISGNSFLYHQVRNVAACLVEVGRGKMNPEDVKSILDKRNRACAPGMAPPQGLFLVDVEHGDFRF</sequence>
<dbReference type="EC" id="5.4.99.12" evidence="4"/>
<evidence type="ECO:0000313" key="6">
    <source>
        <dbReference type="EMBL" id="KAL3803834.1"/>
    </source>
</evidence>
<evidence type="ECO:0000256" key="3">
    <source>
        <dbReference type="ARBA" id="ARBA00023235"/>
    </source>
</evidence>
<dbReference type="PANTHER" id="PTHR11142">
    <property type="entry name" value="PSEUDOURIDYLATE SYNTHASE"/>
    <property type="match status" value="1"/>
</dbReference>
<dbReference type="InterPro" id="IPR020094">
    <property type="entry name" value="TruA/RsuA/RluB/E/F_N"/>
</dbReference>